<dbReference type="Proteomes" id="UP000288087">
    <property type="component" value="Genome"/>
</dbReference>
<name>A0A3S9U8Z5_9CAUD</name>
<evidence type="ECO:0000313" key="2">
    <source>
        <dbReference type="Proteomes" id="UP000288087"/>
    </source>
</evidence>
<proteinExistence type="predicted"/>
<evidence type="ECO:0000313" key="1">
    <source>
        <dbReference type="EMBL" id="AZS06792.1"/>
    </source>
</evidence>
<reference evidence="1 2" key="1">
    <citation type="submission" date="2018-12" db="EMBL/GenBank/DDBJ databases">
        <authorList>
            <person name="Aulner M.R."/>
            <person name="Sevcik K."/>
            <person name="Preston P.A."/>
            <person name="Tolsma S."/>
            <person name="Garlena R.A."/>
            <person name="Russell D.A."/>
            <person name="Pope W.H."/>
            <person name="Jacobs-Sera D."/>
            <person name="Hatfull G.F."/>
        </authorList>
    </citation>
    <scope>NUCLEOTIDE SEQUENCE [LARGE SCALE GENOMIC DNA]</scope>
</reference>
<sequence>MPNDDVTLTDEQMRMADTLLVVGDAAVAVVETLLPGLPTAEVVTMLSNDLLAGLEGEDGGPTFRDILALALVKLRGYSNSVDELTTQIAERDAMIGRLQAQLLGAKA</sequence>
<accession>A0A3S9U8Z5</accession>
<organism evidence="1 2">
    <name type="scientific">Mycobacterium phage Raela</name>
    <dbReference type="NCBI Taxonomy" id="2499054"/>
    <lineage>
        <taxon>Viruses</taxon>
        <taxon>Duplodnaviria</taxon>
        <taxon>Heunggongvirae</taxon>
        <taxon>Uroviricota</taxon>
        <taxon>Caudoviricetes</taxon>
        <taxon>Marvinvirus</taxon>
        <taxon>Marvinvirus mosmoris</taxon>
    </lineage>
</organism>
<dbReference type="EMBL" id="MK279842">
    <property type="protein sequence ID" value="AZS06792.1"/>
    <property type="molecule type" value="Genomic_DNA"/>
</dbReference>
<protein>
    <submittedName>
        <fullName evidence="1">Uncharacterized protein</fullName>
    </submittedName>
</protein>
<gene>
    <name evidence="1" type="primary">28</name>
    <name evidence="1" type="ORF">SEA_RAELA_28</name>
</gene>